<dbReference type="EMBL" id="BAAATR010000045">
    <property type="protein sequence ID" value="GAA2272774.1"/>
    <property type="molecule type" value="Genomic_DNA"/>
</dbReference>
<keyword evidence="3" id="KW-1185">Reference proteome</keyword>
<evidence type="ECO:0000313" key="2">
    <source>
        <dbReference type="EMBL" id="GAA2272774.1"/>
    </source>
</evidence>
<evidence type="ECO:0000313" key="3">
    <source>
        <dbReference type="Proteomes" id="UP001500305"/>
    </source>
</evidence>
<keyword evidence="2" id="KW-0489">Methyltransferase</keyword>
<dbReference type="CDD" id="cd02440">
    <property type="entry name" value="AdoMet_MTases"/>
    <property type="match status" value="1"/>
</dbReference>
<dbReference type="PANTHER" id="PTHR42912">
    <property type="entry name" value="METHYLTRANSFERASE"/>
    <property type="match status" value="1"/>
</dbReference>
<dbReference type="Pfam" id="PF13649">
    <property type="entry name" value="Methyltransf_25"/>
    <property type="match status" value="1"/>
</dbReference>
<gene>
    <name evidence="2" type="ORF">GCM10010430_68440</name>
</gene>
<reference evidence="2 3" key="1">
    <citation type="journal article" date="2019" name="Int. J. Syst. Evol. Microbiol.">
        <title>The Global Catalogue of Microorganisms (GCM) 10K type strain sequencing project: providing services to taxonomists for standard genome sequencing and annotation.</title>
        <authorList>
            <consortium name="The Broad Institute Genomics Platform"/>
            <consortium name="The Broad Institute Genome Sequencing Center for Infectious Disease"/>
            <person name="Wu L."/>
            <person name="Ma J."/>
        </authorList>
    </citation>
    <scope>NUCLEOTIDE SEQUENCE [LARGE SCALE GENOMIC DNA]</scope>
    <source>
        <strain evidence="2 3">JCM 7356</strain>
    </source>
</reference>
<dbReference type="GO" id="GO:0032259">
    <property type="term" value="P:methylation"/>
    <property type="evidence" value="ECO:0007669"/>
    <property type="project" value="UniProtKB-KW"/>
</dbReference>
<dbReference type="SUPFAM" id="SSF53335">
    <property type="entry name" value="S-adenosyl-L-methionine-dependent methyltransferases"/>
    <property type="match status" value="1"/>
</dbReference>
<protein>
    <submittedName>
        <fullName evidence="2">Class I SAM-dependent methyltransferase</fullName>
    </submittedName>
</protein>
<accession>A0ABN3EUZ9</accession>
<feature type="domain" description="Methyltransferase" evidence="1">
    <location>
        <begin position="36"/>
        <end position="126"/>
    </location>
</feature>
<dbReference type="GO" id="GO:0008168">
    <property type="term" value="F:methyltransferase activity"/>
    <property type="evidence" value="ECO:0007669"/>
    <property type="project" value="UniProtKB-KW"/>
</dbReference>
<dbReference type="InterPro" id="IPR050508">
    <property type="entry name" value="Methyltransf_Superfamily"/>
</dbReference>
<dbReference type="Gene3D" id="3.40.50.150">
    <property type="entry name" value="Vaccinia Virus protein VP39"/>
    <property type="match status" value="1"/>
</dbReference>
<organism evidence="2 3">
    <name type="scientific">Kitasatospora cystarginea</name>
    <dbReference type="NCBI Taxonomy" id="58350"/>
    <lineage>
        <taxon>Bacteria</taxon>
        <taxon>Bacillati</taxon>
        <taxon>Actinomycetota</taxon>
        <taxon>Actinomycetes</taxon>
        <taxon>Kitasatosporales</taxon>
        <taxon>Streptomycetaceae</taxon>
        <taxon>Kitasatospora</taxon>
    </lineage>
</organism>
<comment type="caution">
    <text evidence="2">The sequence shown here is derived from an EMBL/GenBank/DDBJ whole genome shotgun (WGS) entry which is preliminary data.</text>
</comment>
<dbReference type="InterPro" id="IPR029063">
    <property type="entry name" value="SAM-dependent_MTases_sf"/>
</dbReference>
<proteinExistence type="predicted"/>
<keyword evidence="2" id="KW-0808">Transferase</keyword>
<dbReference type="InterPro" id="IPR041698">
    <property type="entry name" value="Methyltransf_25"/>
</dbReference>
<dbReference type="Proteomes" id="UP001500305">
    <property type="component" value="Unassembled WGS sequence"/>
</dbReference>
<sequence>MASEYWGRIGDELTHKPLDRALLTALLEQTDGLGPVADLGCGPGHVTGWLADHGVRSVGIDLSPAMVGIARREHPRAEFRVGDLLRLPAEDGEFGAAVALYSVIHLEPSEMRAAFEEMRRVLRPSGRVLVAFHVGTEVRHLAEWWGLEVDVDFRFFETERVIGWLKDVGLTVEASLERTSHPQEAETRRAYVMARRAD</sequence>
<name>A0ABN3EUZ9_9ACTN</name>
<evidence type="ECO:0000259" key="1">
    <source>
        <dbReference type="Pfam" id="PF13649"/>
    </source>
</evidence>